<evidence type="ECO:0000313" key="3">
    <source>
        <dbReference type="Proteomes" id="UP000095651"/>
    </source>
</evidence>
<dbReference type="RefSeq" id="WP_055652536.1">
    <property type="nucleotide sequence ID" value="NZ_CABIXC010000001.1"/>
</dbReference>
<sequence>MRNKLLKRCLIGAPLGLAISTMITIAISLIIGDGRFYAVVPDLITDCGSEINAVLLQAVCSLLYGAAWAGASLIWEQEQWSLLRQSVTHLVICSLATFPIAYMMHWIKHSVFGGVLYFGIFFVIYLVIWLSQYWTIKKRVMQMNEKVQREGADR</sequence>
<keyword evidence="1" id="KW-0812">Transmembrane</keyword>
<feature type="transmembrane region" description="Helical" evidence="1">
    <location>
        <begin position="12"/>
        <end position="31"/>
    </location>
</feature>
<keyword evidence="1" id="KW-1133">Transmembrane helix</keyword>
<evidence type="ECO:0000256" key="1">
    <source>
        <dbReference type="SAM" id="Phobius"/>
    </source>
</evidence>
<feature type="transmembrane region" description="Helical" evidence="1">
    <location>
        <begin position="51"/>
        <end position="75"/>
    </location>
</feature>
<dbReference type="Pfam" id="PF11457">
    <property type="entry name" value="DUF3021"/>
    <property type="match status" value="1"/>
</dbReference>
<gene>
    <name evidence="2" type="ORF">ERS852407_00049</name>
</gene>
<dbReference type="Proteomes" id="UP000095651">
    <property type="component" value="Unassembled WGS sequence"/>
</dbReference>
<keyword evidence="1" id="KW-0472">Membrane</keyword>
<reference evidence="2 3" key="1">
    <citation type="submission" date="2015-09" db="EMBL/GenBank/DDBJ databases">
        <authorList>
            <consortium name="Pathogen Informatics"/>
        </authorList>
    </citation>
    <scope>NUCLEOTIDE SEQUENCE [LARGE SCALE GENOMIC DNA]</scope>
    <source>
        <strain evidence="2 3">2789STDY5608850</strain>
    </source>
</reference>
<feature type="transmembrane region" description="Helical" evidence="1">
    <location>
        <begin position="111"/>
        <end position="136"/>
    </location>
</feature>
<proteinExistence type="predicted"/>
<dbReference type="EMBL" id="CYZE01000001">
    <property type="protein sequence ID" value="CUN39440.1"/>
    <property type="molecule type" value="Genomic_DNA"/>
</dbReference>
<dbReference type="InterPro" id="IPR021560">
    <property type="entry name" value="DUF3021"/>
</dbReference>
<evidence type="ECO:0000313" key="2">
    <source>
        <dbReference type="EMBL" id="CUN39440.1"/>
    </source>
</evidence>
<name>A0A173WK74_9FIRM</name>
<accession>A0A173WK74</accession>
<dbReference type="AlphaFoldDB" id="A0A173WK74"/>
<organism evidence="2 3">
    <name type="scientific">Hungatella hathewayi</name>
    <dbReference type="NCBI Taxonomy" id="154046"/>
    <lineage>
        <taxon>Bacteria</taxon>
        <taxon>Bacillati</taxon>
        <taxon>Bacillota</taxon>
        <taxon>Clostridia</taxon>
        <taxon>Lachnospirales</taxon>
        <taxon>Lachnospiraceae</taxon>
        <taxon>Hungatella</taxon>
    </lineage>
</organism>
<feature type="transmembrane region" description="Helical" evidence="1">
    <location>
        <begin position="87"/>
        <end position="105"/>
    </location>
</feature>
<protein>
    <submittedName>
        <fullName evidence="2">Protein of uncharacterized function (DUF3021)</fullName>
    </submittedName>
</protein>